<sequence>MRGRGHDVLWGTVRVVLAVVLLGAAWQAARAAERARSADLDFPRLAIHDAQGRDTGGLKVCGDRYQEPFCLRAEHVAVDEVLLKLRKKSSARYQFEFGRSGGRTLALELDVGYADRDLVEAVGRHGKATLYWWRDSVRLLEVSAGGERRMLRTAHHPGREFVFPAASGSVLAGLGAAFLWSGLWRLVRGGVSRSNWPWQTTVPGVAFTLAGLGGACSAVFAAHSPRTMAWTAGVVGAVSAVAAACWAYRTARRRKLVLERMEPVAPVAERRFGGTVCGPGPWEALSMGVLRTGPQGLAAAPGSVSDTGSLGVRPFPGSLRLVRVRPPHRDDPLRLRFVRYGRTDAAEDTQMTLVAECEAVGGPVSGARVLIGAGSEDLPYVLGALSAATPSPLPEPSAAGQDG</sequence>
<feature type="transmembrane region" description="Helical" evidence="1">
    <location>
        <begin position="201"/>
        <end position="222"/>
    </location>
</feature>
<feature type="transmembrane region" description="Helical" evidence="1">
    <location>
        <begin position="228"/>
        <end position="248"/>
    </location>
</feature>
<evidence type="ECO:0000313" key="2">
    <source>
        <dbReference type="EMBL" id="NEC51924.1"/>
    </source>
</evidence>
<keyword evidence="1" id="KW-0472">Membrane</keyword>
<evidence type="ECO:0000313" key="3">
    <source>
        <dbReference type="Proteomes" id="UP000471745"/>
    </source>
</evidence>
<organism evidence="2 3">
    <name type="scientific">Actinospica acidiphila</name>
    <dbReference type="NCBI Taxonomy" id="304899"/>
    <lineage>
        <taxon>Bacteria</taxon>
        <taxon>Bacillati</taxon>
        <taxon>Actinomycetota</taxon>
        <taxon>Actinomycetes</taxon>
        <taxon>Catenulisporales</taxon>
        <taxon>Actinospicaceae</taxon>
        <taxon>Actinospica</taxon>
    </lineage>
</organism>
<accession>A0A9X5CNV5</accession>
<name>A0A9X5CNV5_9ACTN</name>
<proteinExistence type="predicted"/>
<comment type="caution">
    <text evidence="2">The sequence shown here is derived from an EMBL/GenBank/DDBJ whole genome shotgun (WGS) entry which is preliminary data.</text>
</comment>
<gene>
    <name evidence="2" type="ORF">G3I18_25665</name>
</gene>
<feature type="transmembrane region" description="Helical" evidence="1">
    <location>
        <begin position="161"/>
        <end position="180"/>
    </location>
</feature>
<evidence type="ECO:0000256" key="1">
    <source>
        <dbReference type="SAM" id="Phobius"/>
    </source>
</evidence>
<dbReference type="EMBL" id="JAAGNA010000885">
    <property type="protein sequence ID" value="NEC51924.1"/>
    <property type="molecule type" value="Genomic_DNA"/>
</dbReference>
<dbReference type="RefSeq" id="WP_163090584.1">
    <property type="nucleotide sequence ID" value="NZ_JAAGNA010000885.1"/>
</dbReference>
<keyword evidence="3" id="KW-1185">Reference proteome</keyword>
<dbReference type="AlphaFoldDB" id="A0A9X5CNV5"/>
<keyword evidence="1" id="KW-1133">Transmembrane helix</keyword>
<dbReference type="Proteomes" id="UP000471745">
    <property type="component" value="Unassembled WGS sequence"/>
</dbReference>
<protein>
    <submittedName>
        <fullName evidence="2">Uncharacterized protein</fullName>
    </submittedName>
</protein>
<reference evidence="2 3" key="1">
    <citation type="submission" date="2020-01" db="EMBL/GenBank/DDBJ databases">
        <title>Insect and environment-associated Actinomycetes.</title>
        <authorList>
            <person name="Currrie C."/>
            <person name="Chevrette M."/>
            <person name="Carlson C."/>
            <person name="Stubbendieck R."/>
            <person name="Wendt-Pienkowski E."/>
        </authorList>
    </citation>
    <scope>NUCLEOTIDE SEQUENCE [LARGE SCALE GENOMIC DNA]</scope>
    <source>
        <strain evidence="2 3">SID8189</strain>
    </source>
</reference>
<keyword evidence="1" id="KW-0812">Transmembrane</keyword>